<dbReference type="Proteomes" id="UP000009336">
    <property type="component" value="Unassembled WGS sequence"/>
</dbReference>
<name>K8WNX7_9GAMM</name>
<dbReference type="AlphaFoldDB" id="K8WNX7"/>
<evidence type="ECO:0000313" key="2">
    <source>
        <dbReference type="Proteomes" id="UP000009336"/>
    </source>
</evidence>
<dbReference type="HOGENOM" id="CLU_2495350_0_0_6"/>
<organism evidence="1 2">
    <name type="scientific">Providencia burhodogranariea DSM 19968</name>
    <dbReference type="NCBI Taxonomy" id="1141662"/>
    <lineage>
        <taxon>Bacteria</taxon>
        <taxon>Pseudomonadati</taxon>
        <taxon>Pseudomonadota</taxon>
        <taxon>Gammaproteobacteria</taxon>
        <taxon>Enterobacterales</taxon>
        <taxon>Morganellaceae</taxon>
        <taxon>Providencia</taxon>
    </lineage>
</organism>
<proteinExistence type="predicted"/>
<gene>
    <name evidence="1" type="ORF">OOA_08497</name>
</gene>
<keyword evidence="2" id="KW-1185">Reference proteome</keyword>
<reference evidence="1 2" key="1">
    <citation type="journal article" date="2012" name="BMC Genomics">
        <title>Comparative genomics of bacteria in the genus Providencia isolated from wild Drosophila melanogaster.</title>
        <authorList>
            <person name="Galac M.R."/>
            <person name="Lazzaro B.P."/>
        </authorList>
    </citation>
    <scope>NUCLEOTIDE SEQUENCE [LARGE SCALE GENOMIC DNA]</scope>
    <source>
        <strain evidence="1 2">DSM 19968</strain>
    </source>
</reference>
<protein>
    <submittedName>
        <fullName evidence="1">Uncharacterized protein</fullName>
    </submittedName>
</protein>
<dbReference type="EMBL" id="AKKL01000021">
    <property type="protein sequence ID" value="EKT62274.1"/>
    <property type="molecule type" value="Genomic_DNA"/>
</dbReference>
<accession>K8WNX7</accession>
<sequence length="86" mass="10155">MQVNQCASTSTSEKVIHRLMGVLPTENVDGVSICITYIYHLVRRFWFEGFEGFEGFEEHIGQSNYPNYNYFAFDVFLEVHLLFQFF</sequence>
<comment type="caution">
    <text evidence="1">The sequence shown here is derived from an EMBL/GenBank/DDBJ whole genome shotgun (WGS) entry which is preliminary data.</text>
</comment>
<evidence type="ECO:0000313" key="1">
    <source>
        <dbReference type="EMBL" id="EKT62274.1"/>
    </source>
</evidence>